<dbReference type="KEGG" id="spu:105447111"/>
<dbReference type="AlphaFoldDB" id="A0A7M7P8H5"/>
<feature type="compositionally biased region" description="Polar residues" evidence="1">
    <location>
        <begin position="203"/>
        <end position="266"/>
    </location>
</feature>
<reference evidence="3" key="1">
    <citation type="submission" date="2015-02" db="EMBL/GenBank/DDBJ databases">
        <title>Genome sequencing for Strongylocentrotus purpuratus.</title>
        <authorList>
            <person name="Murali S."/>
            <person name="Liu Y."/>
            <person name="Vee V."/>
            <person name="English A."/>
            <person name="Wang M."/>
            <person name="Skinner E."/>
            <person name="Han Y."/>
            <person name="Muzny D.M."/>
            <person name="Worley K.C."/>
            <person name="Gibbs R.A."/>
        </authorList>
    </citation>
    <scope>NUCLEOTIDE SEQUENCE</scope>
</reference>
<evidence type="ECO:0000313" key="2">
    <source>
        <dbReference type="EnsemblMetazoa" id="XP_030847874"/>
    </source>
</evidence>
<feature type="region of interest" description="Disordered" evidence="1">
    <location>
        <begin position="166"/>
        <end position="276"/>
    </location>
</feature>
<dbReference type="InParanoid" id="A0A7M7P8H5"/>
<dbReference type="PANTHER" id="PTHR33480">
    <property type="entry name" value="SET DOMAIN-CONTAINING PROTEIN-RELATED"/>
    <property type="match status" value="1"/>
</dbReference>
<accession>A0A7M7P8H5</accession>
<dbReference type="GeneID" id="105447111"/>
<proteinExistence type="predicted"/>
<dbReference type="PANTHER" id="PTHR33480:SF1">
    <property type="entry name" value="TYR RECOMBINASE DOMAIN-CONTAINING PROTEIN"/>
    <property type="match status" value="1"/>
</dbReference>
<reference evidence="2" key="2">
    <citation type="submission" date="2021-01" db="UniProtKB">
        <authorList>
            <consortium name="EnsemblMetazoa"/>
        </authorList>
    </citation>
    <scope>IDENTIFICATION</scope>
</reference>
<dbReference type="RefSeq" id="XP_030847874.1">
    <property type="nucleotide sequence ID" value="XM_030992014.1"/>
</dbReference>
<dbReference type="EnsemblMetazoa" id="XM_030992014">
    <property type="protein sequence ID" value="XP_030847874"/>
    <property type="gene ID" value="LOC105447111"/>
</dbReference>
<dbReference type="Proteomes" id="UP000007110">
    <property type="component" value="Unassembled WGS sequence"/>
</dbReference>
<name>A0A7M7P8H5_STRPU</name>
<evidence type="ECO:0000256" key="1">
    <source>
        <dbReference type="SAM" id="MobiDB-lite"/>
    </source>
</evidence>
<organism evidence="2 3">
    <name type="scientific">Strongylocentrotus purpuratus</name>
    <name type="common">Purple sea urchin</name>
    <dbReference type="NCBI Taxonomy" id="7668"/>
    <lineage>
        <taxon>Eukaryota</taxon>
        <taxon>Metazoa</taxon>
        <taxon>Echinodermata</taxon>
        <taxon>Eleutherozoa</taxon>
        <taxon>Echinozoa</taxon>
        <taxon>Echinoidea</taxon>
        <taxon>Euechinoidea</taxon>
        <taxon>Echinacea</taxon>
        <taxon>Camarodonta</taxon>
        <taxon>Echinidea</taxon>
        <taxon>Strongylocentrotidae</taxon>
        <taxon>Strongylocentrotus</taxon>
    </lineage>
</organism>
<keyword evidence="3" id="KW-1185">Reference proteome</keyword>
<dbReference type="OrthoDB" id="10066064at2759"/>
<sequence length="343" mass="37938">MQKDKIHEVKNPAHQELLSQLKICYQTGKGTNRLVPVLFPRDTVKPVQLLCDQEIRHTAGIRPDNKYIFACTQMSHDHVGGWHALKNVSDNISLSSNVTVNATKNRHRVSTIYASLDLPDADLELFYRHMGHSSTINQTIYQTPLAIQEITRVGSHLHHIDIGGMRARKESEASDDDGCSSAPATSKDGCSTARVNSKHDDSTLTVTSEDGSSTTPATSKDGCSTARVNSEHGNSTLTVTSEDGSSTTPATSKDGCSTATLTSGDRSSARRYNRWSKQGSKQCKQYFSAAIKQGEPLPGRKACTTFLQRHQITMEWQAVRNKVMNERNKAKKNFDDRERSFLN</sequence>
<evidence type="ECO:0000313" key="3">
    <source>
        <dbReference type="Proteomes" id="UP000007110"/>
    </source>
</evidence>
<protein>
    <submittedName>
        <fullName evidence="2">Uncharacterized protein</fullName>
    </submittedName>
</protein>